<accession>A0A1V9ZMG4</accession>
<dbReference type="OrthoDB" id="191057at2759"/>
<proteinExistence type="predicted"/>
<gene>
    <name evidence="1" type="ORF">THRCLA_06579</name>
</gene>
<reference evidence="1 2" key="1">
    <citation type="journal article" date="2014" name="Genome Biol. Evol.">
        <title>The secreted proteins of Achlya hypogyna and Thraustotheca clavata identify the ancestral oomycete secretome and reveal gene acquisitions by horizontal gene transfer.</title>
        <authorList>
            <person name="Misner I."/>
            <person name="Blouin N."/>
            <person name="Leonard G."/>
            <person name="Richards T.A."/>
            <person name="Lane C.E."/>
        </authorList>
    </citation>
    <scope>NUCLEOTIDE SEQUENCE [LARGE SCALE GENOMIC DNA]</scope>
    <source>
        <strain evidence="1 2">ATCC 34112</strain>
    </source>
</reference>
<name>A0A1V9ZMG4_9STRA</name>
<organism evidence="1 2">
    <name type="scientific">Thraustotheca clavata</name>
    <dbReference type="NCBI Taxonomy" id="74557"/>
    <lineage>
        <taxon>Eukaryota</taxon>
        <taxon>Sar</taxon>
        <taxon>Stramenopiles</taxon>
        <taxon>Oomycota</taxon>
        <taxon>Saprolegniomycetes</taxon>
        <taxon>Saprolegniales</taxon>
        <taxon>Achlyaceae</taxon>
        <taxon>Thraustotheca</taxon>
    </lineage>
</organism>
<protein>
    <submittedName>
        <fullName evidence="1">Uncharacterized protein</fullName>
    </submittedName>
</protein>
<evidence type="ECO:0000313" key="2">
    <source>
        <dbReference type="Proteomes" id="UP000243217"/>
    </source>
</evidence>
<keyword evidence="2" id="KW-1185">Reference proteome</keyword>
<evidence type="ECO:0000313" key="1">
    <source>
        <dbReference type="EMBL" id="OQR99178.1"/>
    </source>
</evidence>
<dbReference type="Proteomes" id="UP000243217">
    <property type="component" value="Unassembled WGS sequence"/>
</dbReference>
<sequence>MYRFYPTPIQLSGNVNDLASALSGLMYQTPLFRFNNHVDTVNIVISSSENNFLPVSDINIFIPPAHRGRLMWSTPPPPVVTFGSFTLMPSFVARYIAADTIGGSNWDVVAPIVNLTVSVGPGAQFELPYKVNTKNLAYSSSLLTINERLQSLNITKSPFPDIPDHYYFENIVVDVMISAPVNPPVVISFPIVQGVLSGFITLQLDLNGIVDKKWCQPSTSCICTTSAIYYPFTGAAIQSQLTTASASCSQPPLQSIQTLNVQFPIPLSQLTPDKGTFTLAFAGYSTTSLSGISTAAMVQSALLALPSMAQMTGKLIVTSAIIDNFTMQLVFAFSPLLGTVSPITVGSSTWFASSASIYFSWIQQPSLVVNFASAVTCTTTACTIQFLADMPHVSIGNNALVNSISQQTASITISGNWDSINASAQVFYLAGNPVKINTSESQLQAILSSKNLENINVSTIAVQPPRLKVWRISYSTWDTSMIPLPGSLVPSPNLLMQVNLVDNGRKVPTSKLDLSIFTQDSVLNATIFLRFQSPEVKIYNSTIQKTIVQEKFFYINLASVTLTAPPGQVVSLHDAIKVNTSLGPDELITTTIVAVQGNLSISFPYTYHVQYLCGSPGGNQKLCFQVKVKDLLLIFSSLQYTSPMDYYGTDNVSISSVNLTKYLMINIPFTQGPPSIFTQNASLTLSEDTSIKIPIMNIIPSMYTLRGCDVKYSFSITAKNGIIASLLMHTNSSQATFYAEMKNVSDLLSSLQYIPFKDYAGTDRIVVSLKQLPCLSLGQDTNAVVEFPVLVEPVPDPIQILLNDSIIFVISSEPTPLPAIQLISFDVAPWMPEVYVQISFNAQHGKIGFTSASIFKDTTKIGGSINQINLLLATLTYQLTSLGTGNDTILFTVADMQPNGFTTSISIQILYENKPPTLRLLQKVLVVDEDTAVEISQVIQCSNSDIDINLKASKGFLSVYPEAHWQTTLGLNSLKLQQVLYKPPLDFNGEDTITFYISDVQESLNLPIIVQSVNDVPSIFGNITSLDNVSVGEKAKLCGIQISDIESSIFPPTTYRLIVTSFNGNIMALPYPGIFVRSIENGVDIQGSYSAINKFLASCTLSIIALNEGCDLQLCVYDGMNSTCQEFIFQFLPRRPTIPQLIVKPSQVIVQEDGDTMLESYFSLTEATEHTTIQFDSANGIIDLSAFNPGSCCIATKNSISGTSSCINSLLKTQHIYYRPRANIFGEDIITLSTANSSEKLDVWIQSVNDPVAWNAQLDGDLWNIDDRFPATFYLTNYGNFNLNNSVDPIDSLIQLTLTVNNGIISYSYLPGLSYEGTSSNASFVVVTGTILQLNNFLEFIEYDPRTTTSNNDVMQLTATDGPFTAAISVNISITCQPRFALTKFSVEMTMGQAIELTKIAEYASCGSNIDEITIQILAQTGLVRLSPALSWSQTINATVLPAELKWQQIYYQALNSTGFDIVSVVLVKRGISSEQSVDINIVEQNSIPMLICSQTPLIIANEIASQLESPWVDIQNYDPFPIWNLNISTSVPVQLRIQPNDISISASSFSWQTSLRFTGSISNLIKSLQTLQVRSNSTISDPITGEMIMTLSSKTSDVKRSCAIPVAVEPTNSAPVILPLPNTCGVEINDPDIALKGWLSTLTIGITATEVPFSFQMGFPSPIQILNETLSFEGAWSSVWFNASLADANKVVKMLLVNQSNSIQFMVSDNGHNLDLPPLQTSRQIFCFINDVPQLRFQTPNFTCTGPCLLSGISVSSKSTVPIQVSGTTVMTFTPEIQTVQTSVDKHLDQIYDIVVTTSAAGTITLQLQWSSASGVSGANNVVMTANAVASAMEEFTGGSSGFGIGNSVQSLFQSAFPSNIPIKVTVVYGHISQQHWRVQFSTLENVLWHINLNMVSATNGIVAQVYPSQLLSEISGAFSLEFQGELTVPLSTSASSLDVQIALEALSQIDTVEVSRNQYPDRDGGYVWTITFYDTAYNIPQLKGITKNILPQQQSLVNGNPVGCNAIVQVQQISLGYGVAEVHHINLSAIHVNPVIQITTASTTTQIVGTFTLAIQWANGTTSSSSPIEYNAVAMISDEGIDKSLGGRPGQSLQSNLLQLLPGIATSISRSGPTSTQSYTWTITLLNSPANLPNLAINSLTGTLNSPNVNIAISVIQSPNALGGVFTLTYRNATTPPLSIWTSAAQLKQALLSLPTIQTQGIGNIAIQQSARDLQNGCKYAIMFLERFHEVPFAGDFAQFFADGTQLTGLGAFVATRAVNMKSCGTLQLNSNSMVRSSSLSFQQRHFEMDIMLSGLPNALNSALAQLTYIPSPNWFGNIYLHLNAKPGSSWISHTPIKINATPNFSYSRFTWGTIYVLEDIPISLSNIGLETNMLSYSTISLFLAVKFGNLLVQKQSVGQSFNVTTTIGMYGKAIARIMYQGKHNYFGVEELRIGLNGRPPQTFRFNVHAVNDPPYLHINGSTEGYIDTKNLPPLQLSILQGTTFVLPYMWIEGDSVHSESLSFPLRFTVLSTLGEIRCLSLGKTFVENATMNSLIFRGSLLSINQAIQTLQIKPPQAFTGVIGITLVILDLETNMDHVRLLQIQVQPVLTLPTLSVNSSIYMAQEDIDYSFQLALQLYSAESSKQMQSASLYRSMVLQPDSGTSEWRYVPIQSNGTQNPQWFASFSNRLYFAADHPTLGRELFFSDGTSLFLFADLNPGFQSSSPAHLAAFNNYVYFAATGLDTSWQLSTQYNGCNAQRSSFSLPNILFVVASSTTWNPHQVYDCPLGYSWLTTAQGQDIFTGTRNATDYVYWNECGWHDYTYLGNTRRYFRFSDSANTNAMKHAGRRADHPIEYTPSTVDFAGIVCGKQLQYSPLQSQLWRMDGSVASKFNMSLTNPKWLTAISATFLFFQGSTIDAGEELYRTDGTYTYRNDLNPGPASSSPSWFTAFNGQVYFAATSNLGRELWVTSITGVNPWSANVAADIQIGTASSNPTWLTVCGSLLYFSADDGIHGRELWTFNGATAQIVKDLLPGSDSSDPKYLTQFQSKIYFQAQSNNGLGIELYVSDGTQAGTFMLVDILPGVESSTPSYLNVQTQVRGGVSVSTLVFCIGKETTSCVWYGCNGIIAWPLWSSTQPLLINPDTFQVASFKSMMFFPLQFIATTISPASPSQQYDLLLNVSFGSLLFKPFTTTPKMSMVQYQLHGTIAQLNAAMKNLIYRAPLNWNSKMDTNPLVQIGFQWSTGDLVSTAKAWVFVQPMYDPPVVLAQGAIASPFLHTSDNLSPLILSVPAIVINEDTQLNLSQLSIRAVDCLGQNNVYILDCLVVVSLQVFNGSLTLQPTLGVNRLQTSVNSLILSGSVPGVNSAINNTIYMPRLNHYGTDSLIITSSLQDLRTFPESSLQIPIQLNSLNDAPYIIMNSDYVEAIEDEKFLLMGISAIDVDSSSVFIEINATIGTISIRDTVGIQLLTGSGNNDNQVKFFGKLAGINSALSTLEYSSKRNWNSAIGDMYDSFTIKISDEQGLSSVWTMTVNVAPEPDPILVSTPNVAFSVVVAATPPQTPLYTLENTVMAISNLVLSCVDARPTSVITVTLRVNFGKIAVGYTPGVQQYASSFNVLSLTGTYTLVNSALSGLIYTPLQYFNGIDSLYIEATAYDEEIQGSFSIPGQCTFNITIIPVNNAPIWTNTEKSLQLEKSTLDQILPIKNVSFNDPDSTTLTNFILELTIDSKDGFIYLNPLASVTFLIGSPNRKKFVVLRGTQNQLNAALSGLTFELDMSIYNSKTFNTITKKQPRISLTIDDLGNIGNGGSNVISTWLFIHVVSLQNEPPIITLPSLSIFPLEDIPISLSGLVIDDPDIRDTYGSLMQVNLSCLYGQVVVSVQPGLSILYSNNTLVLQGSIEVINYGLNSSNYVSAQNYFGQDEITIIANDLGNTGTGGPQVAIATIAVSVMPVCDGPSWKKQDNSLSSTAEDTPLLLHPPIIQDPEKKLLELYLQVDYGGILLALHTGLHIISSSVNDGVSSVFYSNANITGTAEDLNAALAGLIYIPSENWNSRRNYGLVFDRLHLSLSGVACNDIPSTIQILIEVTEVNDSPVITLPPWASPNSSTALFPLSEDEVAFLGPIVVADPDAFTLEVTVNCSNGTLNLLSSPPTLYFSAGAATKSSQIVFVGTLHDINAALSDVRFVPGKNYVGLVAIKLSVTDFSTFSTATISVSISAVEDPINILLPEEIAAVQYNKTVRLGNVYFPEEITALHQSPPPFTLYMSEMVQPDTKSGIWGTGIQWRNTLVNSTVVSPSHFATFNGHIVYQAFTPELGYELWQSKGTTTTLLADLWPGTMSSNPTEMLVFSRDSKLYFIADGIDTSWMISPWLADTCQGFRKSSISSSIAYAVSGSNIWDPSAVHDCPEGYQWATTAQGSNYFIGRQEGNGSHSEPLTYFGECGWNGYIWGGQSRQCFRFSDSKTTGGCKHSGQRDSFQIQTDFSTQNFAGVVCIAQDSTQTQGRGLWRTDGKIVQRITSGALNPKYLVEYNSQLYFQANTYDLGTELWTFDGNQASVVADLAIGSRSSNPRYLTAQGSKLYFAADSDTFGAELWLYDGINAVLVYDICQGTCSSNPQYFAPLANWLIFQATDATHGTELWKTNGVTTVLLMDIAAGQLSSLPSYLTTFNNKVYFQANDYIHGNELWVADGISTSLLIDLIAGVPSSSPQYFTVASAGIRSSNSVPQSLYFIAQMPDGAEGIYFTDGTSSGTTLLSAQVPMDHLALDTMPKPAFGVAQNAIFYPSRDTLLPWNTVWNGVSPKPLASLLRPQSIFLVDFDMGQGLVEFIIQASAGLLTITNQQVIFTSGASGIASNYLSLQGSVHDINEALRNVLYTAPVNSTLFDQISVSAHRIKSYIAPTRKSFQVRLYSFQY</sequence>
<dbReference type="EMBL" id="JNBS01001823">
    <property type="protein sequence ID" value="OQR99178.1"/>
    <property type="molecule type" value="Genomic_DNA"/>
</dbReference>
<comment type="caution">
    <text evidence="1">The sequence shown here is derived from an EMBL/GenBank/DDBJ whole genome shotgun (WGS) entry which is preliminary data.</text>
</comment>